<sequence>MHCYRLIGPLLAGALFCLSGLAVADADCNRPFPGSSQQPPEQLRQIAKKCDRAEIANLFYNRAYHRELLEKFQHLHSLQTLKPNHDLAHYHTQRIFIALSEAFAQRAWEQGDGQALQQLNRQYDRSIEIAEYQLKGYDALAARTRQAPAKP</sequence>
<accession>A0A0F7JWP3</accession>
<keyword evidence="3" id="KW-1185">Reference proteome</keyword>
<keyword evidence="1" id="KW-0732">Signal</keyword>
<dbReference type="KEGG" id="seds:AAY24_12000"/>
<dbReference type="Proteomes" id="UP000034410">
    <property type="component" value="Chromosome"/>
</dbReference>
<feature type="signal peptide" evidence="1">
    <location>
        <begin position="1"/>
        <end position="24"/>
    </location>
</feature>
<dbReference type="OrthoDB" id="7062512at2"/>
<name>A0A0F7JWP3_9GAMM</name>
<protein>
    <submittedName>
        <fullName evidence="2">Uncharacterized protein</fullName>
    </submittedName>
</protein>
<dbReference type="RefSeq" id="WP_046859880.1">
    <property type="nucleotide sequence ID" value="NZ_CP011412.1"/>
</dbReference>
<reference evidence="2 3" key="1">
    <citation type="journal article" date="2015" name="Genome Announc.">
        <title>Complete Genome Sequence of Sedimenticola thiotaurini Strain SIP-G1, a Polyphosphate- and Polyhydroxyalkanoate-Accumulating Sulfur-Oxidizing Gammaproteobacterium Isolated from Salt Marsh Sediments.</title>
        <authorList>
            <person name="Flood B.E."/>
            <person name="Jones D.S."/>
            <person name="Bailey J.V."/>
        </authorList>
    </citation>
    <scope>NUCLEOTIDE SEQUENCE [LARGE SCALE GENOMIC DNA]</scope>
    <source>
        <strain evidence="2 3">SIP-G1</strain>
    </source>
</reference>
<feature type="chain" id="PRO_5002517670" evidence="1">
    <location>
        <begin position="25"/>
        <end position="151"/>
    </location>
</feature>
<gene>
    <name evidence="2" type="ORF">AAY24_12000</name>
</gene>
<evidence type="ECO:0000313" key="3">
    <source>
        <dbReference type="Proteomes" id="UP000034410"/>
    </source>
</evidence>
<dbReference type="AlphaFoldDB" id="A0A0F7JWP3"/>
<evidence type="ECO:0000256" key="1">
    <source>
        <dbReference type="SAM" id="SignalP"/>
    </source>
</evidence>
<proteinExistence type="predicted"/>
<evidence type="ECO:0000313" key="2">
    <source>
        <dbReference type="EMBL" id="AKH20951.1"/>
    </source>
</evidence>
<dbReference type="EMBL" id="CP011412">
    <property type="protein sequence ID" value="AKH20951.1"/>
    <property type="molecule type" value="Genomic_DNA"/>
</dbReference>
<organism evidence="2 3">
    <name type="scientific">Sedimenticola thiotaurini</name>
    <dbReference type="NCBI Taxonomy" id="1543721"/>
    <lineage>
        <taxon>Bacteria</taxon>
        <taxon>Pseudomonadati</taxon>
        <taxon>Pseudomonadota</taxon>
        <taxon>Gammaproteobacteria</taxon>
        <taxon>Chromatiales</taxon>
        <taxon>Sedimenticolaceae</taxon>
        <taxon>Sedimenticola</taxon>
    </lineage>
</organism>